<gene>
    <name evidence="2" type="ORF">BE15_44960</name>
</gene>
<feature type="compositionally biased region" description="Low complexity" evidence="1">
    <location>
        <begin position="174"/>
        <end position="185"/>
    </location>
</feature>
<evidence type="ECO:0000313" key="3">
    <source>
        <dbReference type="Proteomes" id="UP000075260"/>
    </source>
</evidence>
<dbReference type="Proteomes" id="UP000075260">
    <property type="component" value="Unassembled WGS sequence"/>
</dbReference>
<dbReference type="EMBL" id="JEMA01000194">
    <property type="protein sequence ID" value="KYF73374.1"/>
    <property type="molecule type" value="Genomic_DNA"/>
</dbReference>
<reference evidence="2 3" key="1">
    <citation type="submission" date="2014-02" db="EMBL/GenBank/DDBJ databases">
        <title>The small core and large imbalanced accessory genome model reveals a collaborative survival strategy of Sorangium cellulosum strains in nature.</title>
        <authorList>
            <person name="Han K."/>
            <person name="Peng R."/>
            <person name="Blom J."/>
            <person name="Li Y.-Z."/>
        </authorList>
    </citation>
    <scope>NUCLEOTIDE SEQUENCE [LARGE SCALE GENOMIC DNA]</scope>
    <source>
        <strain evidence="2 3">So0008-312</strain>
    </source>
</reference>
<feature type="compositionally biased region" description="Low complexity" evidence="1">
    <location>
        <begin position="315"/>
        <end position="333"/>
    </location>
</feature>
<sequence>MVLDPAWPALFSLCLTVAPGCGVLLHRCDAATAATIAAERRPLAIILSNGVYATDPAEFEALARDVRSTLVRLDEEVCERELEAMLNGALRDTREMSAQRERERERERDAGRRDEGSGRYTLIGAQRSETVGAKGAAGVDPRAAQRQGPGADPRLAHRRGDTAASQSTMPPPSSRAGSPPSARTPLTSHTLTPVPPSGGPPSFRAPPSVRTAQPSPYAAPGVPRSVPPPSTRALPGFPSVQPTASAPLSTPPPSVRGAPARGILSTPPPSMRAHPSAPPPPPSSRLPGGVPASSRALPATAASSHRPTPMPPPSSQAGPPSSTRLPSPPSLRSMANAPPSMRSVPPGAPSGIEGPPSIRTMAPLSARLAPPSSVRPELSPRSGVRERGSEELDAVFEDQNLPFDALARASRGSSTPR</sequence>
<dbReference type="RefSeq" id="WP_061605758.1">
    <property type="nucleotide sequence ID" value="NZ_JEMA01000194.1"/>
</dbReference>
<protein>
    <submittedName>
        <fullName evidence="2">Uncharacterized protein</fullName>
    </submittedName>
</protein>
<feature type="compositionally biased region" description="Pro residues" evidence="1">
    <location>
        <begin position="266"/>
        <end position="284"/>
    </location>
</feature>
<dbReference type="AlphaFoldDB" id="A0A150QZH6"/>
<feature type="region of interest" description="Disordered" evidence="1">
    <location>
        <begin position="89"/>
        <end position="417"/>
    </location>
</feature>
<name>A0A150QZH6_SORCE</name>
<evidence type="ECO:0000313" key="2">
    <source>
        <dbReference type="EMBL" id="KYF73374.1"/>
    </source>
</evidence>
<accession>A0A150QZH6</accession>
<comment type="caution">
    <text evidence="2">The sequence shown here is derived from an EMBL/GenBank/DDBJ whole genome shotgun (WGS) entry which is preliminary data.</text>
</comment>
<proteinExistence type="predicted"/>
<feature type="compositionally biased region" description="Basic and acidic residues" evidence="1">
    <location>
        <begin position="91"/>
        <end position="117"/>
    </location>
</feature>
<organism evidence="2 3">
    <name type="scientific">Sorangium cellulosum</name>
    <name type="common">Polyangium cellulosum</name>
    <dbReference type="NCBI Taxonomy" id="56"/>
    <lineage>
        <taxon>Bacteria</taxon>
        <taxon>Pseudomonadati</taxon>
        <taxon>Myxococcota</taxon>
        <taxon>Polyangia</taxon>
        <taxon>Polyangiales</taxon>
        <taxon>Polyangiaceae</taxon>
        <taxon>Sorangium</taxon>
    </lineage>
</organism>
<dbReference type="OrthoDB" id="5526407at2"/>
<evidence type="ECO:0000256" key="1">
    <source>
        <dbReference type="SAM" id="MobiDB-lite"/>
    </source>
</evidence>